<accession>A0A2H3JPG3</accession>
<dbReference type="AlphaFoldDB" id="A0A2H3JPG3"/>
<protein>
    <recommendedName>
        <fullName evidence="3">F-box domain-containing protein</fullName>
    </recommendedName>
</protein>
<dbReference type="STRING" id="742152.A0A2H3JPG3"/>
<keyword evidence="2" id="KW-1185">Reference proteome</keyword>
<name>A0A2H3JPG3_WOLCO</name>
<sequence length="472" mass="52788">MSIRSVWNIPPELKGRRIGVRFFSHLGACVEHQSPSGPVPSRVPNAVWDFIIDELRDEPDTLVACMFVCKAWYSRSKHHLRIEDNTVLSGRDEVLRLARLARVIRPMHVGTISLKLTFLALSAAMFCGNVSSSLWGIALRGGEWMPGTPRNIFLHLSAFATVSQLELHDVVFPSIATFGRLVCALTGLTDLCLSGVSFSDARTSVPSQKRWATPEKLHHIRIDWSRSPNVSDTLRALSATQAAEHCQHISPMSAGDIPLCCIQDSSLQKVFDSAGDSLRELWLDLRHSLPEASLDDVHAQELVDAHMNVSHNTGLQALNIRTNLRRPKMHPRHLLWLPRLISHVPNTSIREVNVMFETNGDLPDGSLRLIYEDIVEDAIGLSQALRECAELDNVLSSAHYSSLASVAFAVRLRSEAIYPNKTKSERWTKSVSRLFPKLHKRGILRAEIYDMMEVPASPPWRGKHGLQGKADR</sequence>
<evidence type="ECO:0000313" key="2">
    <source>
        <dbReference type="Proteomes" id="UP000218811"/>
    </source>
</evidence>
<evidence type="ECO:0008006" key="3">
    <source>
        <dbReference type="Google" id="ProtNLM"/>
    </source>
</evidence>
<dbReference type="EMBL" id="KB468020">
    <property type="protein sequence ID" value="PCH39618.1"/>
    <property type="molecule type" value="Genomic_DNA"/>
</dbReference>
<gene>
    <name evidence="1" type="ORF">WOLCODRAFT_21547</name>
</gene>
<dbReference type="Proteomes" id="UP000218811">
    <property type="component" value="Unassembled WGS sequence"/>
</dbReference>
<reference evidence="1 2" key="1">
    <citation type="journal article" date="2012" name="Science">
        <title>The Paleozoic origin of enzymatic lignin decomposition reconstructed from 31 fungal genomes.</title>
        <authorList>
            <person name="Floudas D."/>
            <person name="Binder M."/>
            <person name="Riley R."/>
            <person name="Barry K."/>
            <person name="Blanchette R.A."/>
            <person name="Henrissat B."/>
            <person name="Martinez A.T."/>
            <person name="Otillar R."/>
            <person name="Spatafora J.W."/>
            <person name="Yadav J.S."/>
            <person name="Aerts A."/>
            <person name="Benoit I."/>
            <person name="Boyd A."/>
            <person name="Carlson A."/>
            <person name="Copeland A."/>
            <person name="Coutinho P.M."/>
            <person name="de Vries R.P."/>
            <person name="Ferreira P."/>
            <person name="Findley K."/>
            <person name="Foster B."/>
            <person name="Gaskell J."/>
            <person name="Glotzer D."/>
            <person name="Gorecki P."/>
            <person name="Heitman J."/>
            <person name="Hesse C."/>
            <person name="Hori C."/>
            <person name="Igarashi K."/>
            <person name="Jurgens J.A."/>
            <person name="Kallen N."/>
            <person name="Kersten P."/>
            <person name="Kohler A."/>
            <person name="Kuees U."/>
            <person name="Kumar T.K.A."/>
            <person name="Kuo A."/>
            <person name="LaButti K."/>
            <person name="Larrondo L.F."/>
            <person name="Lindquist E."/>
            <person name="Ling A."/>
            <person name="Lombard V."/>
            <person name="Lucas S."/>
            <person name="Lundell T."/>
            <person name="Martin R."/>
            <person name="McLaughlin D.J."/>
            <person name="Morgenstern I."/>
            <person name="Morin E."/>
            <person name="Murat C."/>
            <person name="Nagy L.G."/>
            <person name="Nolan M."/>
            <person name="Ohm R.A."/>
            <person name="Patyshakuliyeva A."/>
            <person name="Rokas A."/>
            <person name="Ruiz-Duenas F.J."/>
            <person name="Sabat G."/>
            <person name="Salamov A."/>
            <person name="Samejima M."/>
            <person name="Schmutz J."/>
            <person name="Slot J.C."/>
            <person name="St John F."/>
            <person name="Stenlid J."/>
            <person name="Sun H."/>
            <person name="Sun S."/>
            <person name="Syed K."/>
            <person name="Tsang A."/>
            <person name="Wiebenga A."/>
            <person name="Young D."/>
            <person name="Pisabarro A."/>
            <person name="Eastwood D.C."/>
            <person name="Martin F."/>
            <person name="Cullen D."/>
            <person name="Grigoriev I.V."/>
            <person name="Hibbett D.S."/>
        </authorList>
    </citation>
    <scope>NUCLEOTIDE SEQUENCE [LARGE SCALE GENOMIC DNA]</scope>
    <source>
        <strain evidence="1 2">MD-104</strain>
    </source>
</reference>
<evidence type="ECO:0000313" key="1">
    <source>
        <dbReference type="EMBL" id="PCH39618.1"/>
    </source>
</evidence>
<dbReference type="OrthoDB" id="2788229at2759"/>
<proteinExistence type="predicted"/>
<organism evidence="1 2">
    <name type="scientific">Wolfiporia cocos (strain MD-104)</name>
    <name type="common">Brown rot fungus</name>
    <dbReference type="NCBI Taxonomy" id="742152"/>
    <lineage>
        <taxon>Eukaryota</taxon>
        <taxon>Fungi</taxon>
        <taxon>Dikarya</taxon>
        <taxon>Basidiomycota</taxon>
        <taxon>Agaricomycotina</taxon>
        <taxon>Agaricomycetes</taxon>
        <taxon>Polyporales</taxon>
        <taxon>Phaeolaceae</taxon>
        <taxon>Wolfiporia</taxon>
    </lineage>
</organism>